<sequence length="111" mass="12479">MILQSEIAWQTHTISIFKSKNIIPKARKHVNRSPRFIDATMDSGGEARPETRVWAQQVEAEKAADDRKQPWKQHLEAEDEAKMNQASAPTPLPQPPNPQPDPPPSPPPPTF</sequence>
<gene>
    <name evidence="2" type="ORF">PPNO1_LOCUS4078</name>
</gene>
<organism evidence="2 3">
    <name type="scientific">Parascedosporium putredinis</name>
    <dbReference type="NCBI Taxonomy" id="1442378"/>
    <lineage>
        <taxon>Eukaryota</taxon>
        <taxon>Fungi</taxon>
        <taxon>Dikarya</taxon>
        <taxon>Ascomycota</taxon>
        <taxon>Pezizomycotina</taxon>
        <taxon>Sordariomycetes</taxon>
        <taxon>Hypocreomycetidae</taxon>
        <taxon>Microascales</taxon>
        <taxon>Microascaceae</taxon>
        <taxon>Parascedosporium</taxon>
    </lineage>
</organism>
<reference evidence="2" key="1">
    <citation type="submission" date="2022-11" db="EMBL/GenBank/DDBJ databases">
        <authorList>
            <person name="Scott C."/>
            <person name="Bruce N."/>
        </authorList>
    </citation>
    <scope>NUCLEOTIDE SEQUENCE</scope>
</reference>
<evidence type="ECO:0000256" key="1">
    <source>
        <dbReference type="SAM" id="MobiDB-lite"/>
    </source>
</evidence>
<evidence type="ECO:0000313" key="3">
    <source>
        <dbReference type="Proteomes" id="UP000838763"/>
    </source>
</evidence>
<dbReference type="Proteomes" id="UP000838763">
    <property type="component" value="Unassembled WGS sequence"/>
</dbReference>
<keyword evidence="3" id="KW-1185">Reference proteome</keyword>
<feature type="compositionally biased region" description="Pro residues" evidence="1">
    <location>
        <begin position="90"/>
        <end position="111"/>
    </location>
</feature>
<comment type="caution">
    <text evidence="2">The sequence shown here is derived from an EMBL/GenBank/DDBJ whole genome shotgun (WGS) entry which is preliminary data.</text>
</comment>
<feature type="region of interest" description="Disordered" evidence="1">
    <location>
        <begin position="34"/>
        <end position="53"/>
    </location>
</feature>
<proteinExistence type="predicted"/>
<dbReference type="EMBL" id="CALLCH030000011">
    <property type="protein sequence ID" value="CAI4214349.1"/>
    <property type="molecule type" value="Genomic_DNA"/>
</dbReference>
<feature type="region of interest" description="Disordered" evidence="1">
    <location>
        <begin position="58"/>
        <end position="111"/>
    </location>
</feature>
<feature type="compositionally biased region" description="Basic and acidic residues" evidence="1">
    <location>
        <begin position="59"/>
        <end position="82"/>
    </location>
</feature>
<protein>
    <submittedName>
        <fullName evidence="2">Uncharacterized protein</fullName>
    </submittedName>
</protein>
<accession>A0A9P1H1U3</accession>
<name>A0A9P1H1U3_9PEZI</name>
<dbReference type="AlphaFoldDB" id="A0A9P1H1U3"/>
<evidence type="ECO:0000313" key="2">
    <source>
        <dbReference type="EMBL" id="CAI4214349.1"/>
    </source>
</evidence>